<dbReference type="InterPro" id="IPR026444">
    <property type="entry name" value="Secre_tail"/>
</dbReference>
<accession>A0A4V6BJI2</accession>
<dbReference type="InterPro" id="IPR013783">
    <property type="entry name" value="Ig-like_fold"/>
</dbReference>
<dbReference type="EMBL" id="SZVO01000001">
    <property type="protein sequence ID" value="TKT93953.1"/>
    <property type="molecule type" value="Genomic_DNA"/>
</dbReference>
<dbReference type="OrthoDB" id="928137at2"/>
<reference evidence="1 2" key="1">
    <citation type="submission" date="2019-05" db="EMBL/GenBank/DDBJ databases">
        <title>Dyadobacter AR-3-8 sp. nov., isolated from arctic soil.</title>
        <authorList>
            <person name="Chaudhary D.K."/>
        </authorList>
    </citation>
    <scope>NUCLEOTIDE SEQUENCE [LARGE SCALE GENOMIC DNA]</scope>
    <source>
        <strain evidence="1 2">AR-3-8</strain>
    </source>
</reference>
<proteinExistence type="predicted"/>
<dbReference type="Proteomes" id="UP000304900">
    <property type="component" value="Unassembled WGS sequence"/>
</dbReference>
<gene>
    <name evidence="1" type="ORF">FDK13_01710</name>
</gene>
<name>A0A4V6BJI2_9BACT</name>
<protein>
    <submittedName>
        <fullName evidence="1">T9SS type A sorting domain-containing protein</fullName>
    </submittedName>
</protein>
<dbReference type="AlphaFoldDB" id="A0A4V6BJI2"/>
<sequence>MKRNFYFKQLLLLTITLITPKLIFGQIYSNTFTGISACPTPGNVATPIPGVTGTELTRSTITCTAFANAFNSTTLNNTAAINDNSYIEFSVTADAGYQLNVTSLSFFRQGSASAPNQLEIRYSTDGFATSTAWGMAPTTVTSPGATTTWDFNDFTVASGVNLTFRIYPFGKQRADLSTNTASSGASFRLDNIILNGTALNPMPVKLISFDGQYDNNVISLKWETAWEDQNEGFEIQKSSDAANFHKIGYVEGNSTTRLKSSYEFTDTETQSDQTSYFRLKQIDLDGGFEYSRIIGIKANSADEAFVYPNPNHGSFVLKYSEIKDPQIRLVNSSGKEVPIKIVKIENSDSFQITIKGTPAPGTYELIASDTLNNSKHKSVKLLVID</sequence>
<keyword evidence="2" id="KW-1185">Reference proteome</keyword>
<evidence type="ECO:0000313" key="2">
    <source>
        <dbReference type="Proteomes" id="UP000304900"/>
    </source>
</evidence>
<dbReference type="NCBIfam" id="TIGR04183">
    <property type="entry name" value="Por_Secre_tail"/>
    <property type="match status" value="1"/>
</dbReference>
<dbReference type="Gene3D" id="2.60.40.10">
    <property type="entry name" value="Immunoglobulins"/>
    <property type="match status" value="1"/>
</dbReference>
<organism evidence="1 2">
    <name type="scientific">Dyadobacter frigoris</name>
    <dbReference type="NCBI Taxonomy" id="2576211"/>
    <lineage>
        <taxon>Bacteria</taxon>
        <taxon>Pseudomonadati</taxon>
        <taxon>Bacteroidota</taxon>
        <taxon>Cytophagia</taxon>
        <taxon>Cytophagales</taxon>
        <taxon>Spirosomataceae</taxon>
        <taxon>Dyadobacter</taxon>
    </lineage>
</organism>
<dbReference type="RefSeq" id="WP_137338243.1">
    <property type="nucleotide sequence ID" value="NZ_BSQH01000001.1"/>
</dbReference>
<evidence type="ECO:0000313" key="1">
    <source>
        <dbReference type="EMBL" id="TKT93953.1"/>
    </source>
</evidence>
<comment type="caution">
    <text evidence="1">The sequence shown here is derived from an EMBL/GenBank/DDBJ whole genome shotgun (WGS) entry which is preliminary data.</text>
</comment>